<dbReference type="InterPro" id="IPR001173">
    <property type="entry name" value="Glyco_trans_2-like"/>
</dbReference>
<dbReference type="STRING" id="1921010.MMIC_P0703"/>
<dbReference type="PANTHER" id="PTHR22916:SF3">
    <property type="entry name" value="UDP-GLCNAC:BETAGAL BETA-1,3-N-ACETYLGLUCOSAMINYLTRANSFERASE-LIKE PROTEIN 1"/>
    <property type="match status" value="1"/>
</dbReference>
<dbReference type="InterPro" id="IPR029044">
    <property type="entry name" value="Nucleotide-diphossugar_trans"/>
</dbReference>
<keyword evidence="2" id="KW-0808">Transferase</keyword>
<dbReference type="PANTHER" id="PTHR22916">
    <property type="entry name" value="GLYCOSYLTRANSFERASE"/>
    <property type="match status" value="1"/>
</dbReference>
<evidence type="ECO:0000313" key="3">
    <source>
        <dbReference type="Proteomes" id="UP000231632"/>
    </source>
</evidence>
<proteinExistence type="predicted"/>
<dbReference type="Gene3D" id="3.90.550.10">
    <property type="entry name" value="Spore Coat Polysaccharide Biosynthesis Protein SpsA, Chain A"/>
    <property type="match status" value="1"/>
</dbReference>
<gene>
    <name evidence="2" type="ORF">MMIC_P0703</name>
</gene>
<comment type="caution">
    <text evidence="2">The sequence shown here is derived from an EMBL/GenBank/DDBJ whole genome shotgun (WGS) entry which is preliminary data.</text>
</comment>
<sequence>MSSVPFFSILIPTKNRPHIVGYAIQSVLNQGFEDFEIILVDNDDSNATEKVLCDFEDPRLRYFRTGSLNMVENWSFALSKARGQYVTVLEDKQAYYPNALETIAQVISDNNSQVVVWGWDVYNDNLNLAYQASEGFGVDTIPSVDILHAYVNDLSGVWRCLPRMLNSCASHQLIHEINSHPQVDNFFSLLSPDLCAAFYQLGYTEELSIIQQNLGLVGYFQLSNADQSLKKKKDIFEFFGKGDYSNIVVNSVPIKETKLLHNSVYNDYLRVRKKIDGRLSSYQMTPEIYAKMCLSDFARLPYEKRNNETFKAILEYMKQNQIPKVPLLLTYIKCYLIRKLGEIALLSNMRDRRKKKTWKADNILDATLVGNKS</sequence>
<dbReference type="OrthoDB" id="5291101at2"/>
<protein>
    <submittedName>
        <fullName evidence="2">GalNAc5-diNAcBac-PP-undecaprenol beta-1,3-glucosyltransferase</fullName>
    </submittedName>
</protein>
<dbReference type="CDD" id="cd00761">
    <property type="entry name" value="Glyco_tranf_GTA_type"/>
    <property type="match status" value="1"/>
</dbReference>
<evidence type="ECO:0000313" key="2">
    <source>
        <dbReference type="EMBL" id="GAV19746.1"/>
    </source>
</evidence>
<dbReference type="Proteomes" id="UP000231632">
    <property type="component" value="Unassembled WGS sequence"/>
</dbReference>
<dbReference type="AlphaFoldDB" id="A0A1L8CLG0"/>
<keyword evidence="3" id="KW-1185">Reference proteome</keyword>
<name>A0A1L8CLG0_9PROT</name>
<dbReference type="GO" id="GO:0016758">
    <property type="term" value="F:hexosyltransferase activity"/>
    <property type="evidence" value="ECO:0007669"/>
    <property type="project" value="UniProtKB-ARBA"/>
</dbReference>
<dbReference type="RefSeq" id="WP_072659078.1">
    <property type="nucleotide sequence ID" value="NZ_BDFD01000004.1"/>
</dbReference>
<dbReference type="EMBL" id="BDFD01000004">
    <property type="protein sequence ID" value="GAV19746.1"/>
    <property type="molecule type" value="Genomic_DNA"/>
</dbReference>
<organism evidence="2 3">
    <name type="scientific">Mariprofundus micogutta</name>
    <dbReference type="NCBI Taxonomy" id="1921010"/>
    <lineage>
        <taxon>Bacteria</taxon>
        <taxon>Pseudomonadati</taxon>
        <taxon>Pseudomonadota</taxon>
        <taxon>Candidatius Mariprofundia</taxon>
        <taxon>Mariprofundales</taxon>
        <taxon>Mariprofundaceae</taxon>
        <taxon>Mariprofundus</taxon>
    </lineage>
</organism>
<reference evidence="2 3" key="1">
    <citation type="journal article" date="2017" name="Arch. Microbiol.">
        <title>Mariprofundus micogutta sp. nov., a novel iron-oxidizing zetaproteobacterium isolated from a deep-sea hydrothermal field at the Bayonnaise knoll of the Izu-Ogasawara arc, and a description of Mariprofundales ord. nov. and Zetaproteobacteria classis nov.</title>
        <authorList>
            <person name="Makita H."/>
            <person name="Tanaka E."/>
            <person name="Mitsunobu S."/>
            <person name="Miyazaki M."/>
            <person name="Nunoura T."/>
            <person name="Uematsu K."/>
            <person name="Takaki Y."/>
            <person name="Nishi S."/>
            <person name="Shimamura S."/>
            <person name="Takai K."/>
        </authorList>
    </citation>
    <scope>NUCLEOTIDE SEQUENCE [LARGE SCALE GENOMIC DNA]</scope>
    <source>
        <strain evidence="2 3">ET2</strain>
    </source>
</reference>
<accession>A0A1L8CLG0</accession>
<dbReference type="Pfam" id="PF00535">
    <property type="entry name" value="Glycos_transf_2"/>
    <property type="match status" value="1"/>
</dbReference>
<dbReference type="SUPFAM" id="SSF53448">
    <property type="entry name" value="Nucleotide-diphospho-sugar transferases"/>
    <property type="match status" value="1"/>
</dbReference>
<feature type="domain" description="Glycosyltransferase 2-like" evidence="1">
    <location>
        <begin position="8"/>
        <end position="134"/>
    </location>
</feature>
<evidence type="ECO:0000259" key="1">
    <source>
        <dbReference type="Pfam" id="PF00535"/>
    </source>
</evidence>